<dbReference type="STRING" id="1035707.SAMN05216552_1007108"/>
<evidence type="ECO:0000256" key="4">
    <source>
        <dbReference type="SAM" id="MobiDB-lite"/>
    </source>
</evidence>
<evidence type="ECO:0000259" key="5">
    <source>
        <dbReference type="PROSITE" id="PS01124"/>
    </source>
</evidence>
<dbReference type="Pfam" id="PF06445">
    <property type="entry name" value="GyrI-like"/>
    <property type="match status" value="1"/>
</dbReference>
<dbReference type="InterPro" id="IPR020449">
    <property type="entry name" value="Tscrpt_reg_AraC-type_HTH"/>
</dbReference>
<feature type="region of interest" description="Disordered" evidence="4">
    <location>
        <begin position="146"/>
        <end position="167"/>
    </location>
</feature>
<feature type="domain" description="HTH araC/xylS-type" evidence="5">
    <location>
        <begin position="37"/>
        <end position="136"/>
    </location>
</feature>
<dbReference type="PANTHER" id="PTHR40055">
    <property type="entry name" value="TRANSCRIPTIONAL REGULATOR YGIV-RELATED"/>
    <property type="match status" value="1"/>
</dbReference>
<dbReference type="SUPFAM" id="SSF46689">
    <property type="entry name" value="Homeodomain-like"/>
    <property type="match status" value="2"/>
</dbReference>
<keyword evidence="3" id="KW-0804">Transcription</keyword>
<evidence type="ECO:0000256" key="1">
    <source>
        <dbReference type="ARBA" id="ARBA00023015"/>
    </source>
</evidence>
<dbReference type="GO" id="GO:0003700">
    <property type="term" value="F:DNA-binding transcription factor activity"/>
    <property type="evidence" value="ECO:0007669"/>
    <property type="project" value="InterPro"/>
</dbReference>
<dbReference type="Pfam" id="PF12833">
    <property type="entry name" value="HTH_18"/>
    <property type="match status" value="1"/>
</dbReference>
<evidence type="ECO:0000256" key="3">
    <source>
        <dbReference type="ARBA" id="ARBA00023163"/>
    </source>
</evidence>
<evidence type="ECO:0000313" key="6">
    <source>
        <dbReference type="EMBL" id="SFU68154.1"/>
    </source>
</evidence>
<dbReference type="AlphaFoldDB" id="A0A1I7I5G4"/>
<organism evidence="6 7">
    <name type="scientific">Pseudoduganella namucuonensis</name>
    <dbReference type="NCBI Taxonomy" id="1035707"/>
    <lineage>
        <taxon>Bacteria</taxon>
        <taxon>Pseudomonadati</taxon>
        <taxon>Pseudomonadota</taxon>
        <taxon>Betaproteobacteria</taxon>
        <taxon>Burkholderiales</taxon>
        <taxon>Oxalobacteraceae</taxon>
        <taxon>Telluria group</taxon>
        <taxon>Pseudoduganella</taxon>
    </lineage>
</organism>
<proteinExistence type="predicted"/>
<dbReference type="PROSITE" id="PS00041">
    <property type="entry name" value="HTH_ARAC_FAMILY_1"/>
    <property type="match status" value="1"/>
</dbReference>
<dbReference type="SUPFAM" id="SSF55136">
    <property type="entry name" value="Probable bacterial effector-binding domain"/>
    <property type="match status" value="1"/>
</dbReference>
<evidence type="ECO:0000256" key="2">
    <source>
        <dbReference type="ARBA" id="ARBA00023125"/>
    </source>
</evidence>
<reference evidence="7" key="1">
    <citation type="submission" date="2016-10" db="EMBL/GenBank/DDBJ databases">
        <authorList>
            <person name="Varghese N."/>
            <person name="Submissions S."/>
        </authorList>
    </citation>
    <scope>NUCLEOTIDE SEQUENCE [LARGE SCALE GENOMIC DNA]</scope>
    <source>
        <strain evidence="7">CGMCC 1.11014</strain>
    </source>
</reference>
<dbReference type="InterPro" id="IPR050908">
    <property type="entry name" value="SmbC-like"/>
</dbReference>
<dbReference type="Gene3D" id="3.20.80.10">
    <property type="entry name" value="Regulatory factor, effector binding domain"/>
    <property type="match status" value="1"/>
</dbReference>
<dbReference type="InterPro" id="IPR018060">
    <property type="entry name" value="HTH_AraC"/>
</dbReference>
<dbReference type="Gene3D" id="1.10.10.60">
    <property type="entry name" value="Homeodomain-like"/>
    <property type="match status" value="2"/>
</dbReference>
<dbReference type="PROSITE" id="PS01124">
    <property type="entry name" value="HTH_ARAC_FAMILY_2"/>
    <property type="match status" value="1"/>
</dbReference>
<keyword evidence="2" id="KW-0238">DNA-binding</keyword>
<dbReference type="EMBL" id="FPBO01000007">
    <property type="protein sequence ID" value="SFU68154.1"/>
    <property type="molecule type" value="Genomic_DNA"/>
</dbReference>
<dbReference type="InterPro" id="IPR018062">
    <property type="entry name" value="HTH_AraC-typ_CS"/>
</dbReference>
<dbReference type="GO" id="GO:0043565">
    <property type="term" value="F:sequence-specific DNA binding"/>
    <property type="evidence" value="ECO:0007669"/>
    <property type="project" value="InterPro"/>
</dbReference>
<dbReference type="Proteomes" id="UP000199391">
    <property type="component" value="Unassembled WGS sequence"/>
</dbReference>
<keyword evidence="7" id="KW-1185">Reference proteome</keyword>
<protein>
    <submittedName>
        <fullName evidence="6">AraC family transcriptional regulator</fullName>
    </submittedName>
</protein>
<keyword evidence="1" id="KW-0805">Transcription regulation</keyword>
<accession>A0A1I7I5G4</accession>
<dbReference type="InterPro" id="IPR009057">
    <property type="entry name" value="Homeodomain-like_sf"/>
</dbReference>
<dbReference type="InterPro" id="IPR011256">
    <property type="entry name" value="Reg_factor_effector_dom_sf"/>
</dbReference>
<dbReference type="PANTHER" id="PTHR40055:SF1">
    <property type="entry name" value="TRANSCRIPTIONAL REGULATOR YGIV-RELATED"/>
    <property type="match status" value="1"/>
</dbReference>
<evidence type="ECO:0000313" key="7">
    <source>
        <dbReference type="Proteomes" id="UP000199391"/>
    </source>
</evidence>
<dbReference type="SMART" id="SM00342">
    <property type="entry name" value="HTH_ARAC"/>
    <property type="match status" value="1"/>
</dbReference>
<name>A0A1I7I5G4_9BURK</name>
<dbReference type="PRINTS" id="PR00032">
    <property type="entry name" value="HTHARAC"/>
</dbReference>
<gene>
    <name evidence="6" type="ORF">SAMN05216552_1007108</name>
</gene>
<dbReference type="InterPro" id="IPR010499">
    <property type="entry name" value="AraC_E-bd"/>
</dbReference>
<dbReference type="InterPro" id="IPR029442">
    <property type="entry name" value="GyrI-like"/>
</dbReference>
<sequence>MSGTVCPCAARCLAIMSAMTTENSAHASRAEYARRMNRVLNHIEAHLDQPLDGALLADIANFSRFHFHRIFSAWMGETLGSYLRRRRLEKAAFRLSCGSNETVLETALATGFNSGEAFARAFKLRFGCTPSEWRANTPQRIAEQAAGIKRRPGESNPDQVFRNGDQADNGGLEEYGVSCLSFGELTMDVRVIDLPAVRVAYQRFIGPYGPAIGEFWRSTMAPWMESHGLSGATCYGIGYDDPSVTPPDKCRYDACVEVPEGFQASGRADIQTLPGGRYAAARFKGRPAEIANAWTWVTREWLPSSGLQCDDRPCFEMFSAATGMDPVTGEFSCDICIPVRAL</sequence>
<dbReference type="SMART" id="SM00871">
    <property type="entry name" value="AraC_E_bind"/>
    <property type="match status" value="1"/>
</dbReference>